<proteinExistence type="predicted"/>
<keyword evidence="3 6" id="KW-0418">Kinase</keyword>
<evidence type="ECO:0000256" key="3">
    <source>
        <dbReference type="ARBA" id="ARBA00022777"/>
    </source>
</evidence>
<dbReference type="Proteomes" id="UP000481861">
    <property type="component" value="Unassembled WGS sequence"/>
</dbReference>
<name>A0A7C8IEI2_9PLEO</name>
<evidence type="ECO:0000313" key="7">
    <source>
        <dbReference type="Proteomes" id="UP000481861"/>
    </source>
</evidence>
<dbReference type="InterPro" id="IPR001245">
    <property type="entry name" value="Ser-Thr/Tyr_kinase_cat_dom"/>
</dbReference>
<reference evidence="6 7" key="1">
    <citation type="submission" date="2020-01" db="EMBL/GenBank/DDBJ databases">
        <authorList>
            <consortium name="DOE Joint Genome Institute"/>
            <person name="Haridas S."/>
            <person name="Albert R."/>
            <person name="Binder M."/>
            <person name="Bloem J."/>
            <person name="Labutti K."/>
            <person name="Salamov A."/>
            <person name="Andreopoulos B."/>
            <person name="Baker S.E."/>
            <person name="Barry K."/>
            <person name="Bills G."/>
            <person name="Bluhm B.H."/>
            <person name="Cannon C."/>
            <person name="Castanera R."/>
            <person name="Culley D.E."/>
            <person name="Daum C."/>
            <person name="Ezra D."/>
            <person name="Gonzalez J.B."/>
            <person name="Henrissat B."/>
            <person name="Kuo A."/>
            <person name="Liang C."/>
            <person name="Lipzen A."/>
            <person name="Lutzoni F."/>
            <person name="Magnuson J."/>
            <person name="Mondo S."/>
            <person name="Nolan M."/>
            <person name="Ohm R."/>
            <person name="Pangilinan J."/>
            <person name="Park H.-J.H."/>
            <person name="Ramirez L."/>
            <person name="Alfaro M."/>
            <person name="Sun H."/>
            <person name="Tritt A."/>
            <person name="Yoshinaga Y."/>
            <person name="Zwiers L.-H.L."/>
            <person name="Turgeon B.G."/>
            <person name="Goodwin S.B."/>
            <person name="Spatafora J.W."/>
            <person name="Crous P.W."/>
            <person name="Grigoriev I.V."/>
        </authorList>
    </citation>
    <scope>NUCLEOTIDE SEQUENCE [LARGE SCALE GENOMIC DNA]</scope>
    <source>
        <strain evidence="6 7">CBS 611.86</strain>
    </source>
</reference>
<keyword evidence="4" id="KW-0067">ATP-binding</keyword>
<dbReference type="AlphaFoldDB" id="A0A7C8IEI2"/>
<organism evidence="6 7">
    <name type="scientific">Massariosphaeria phaeospora</name>
    <dbReference type="NCBI Taxonomy" id="100035"/>
    <lineage>
        <taxon>Eukaryota</taxon>
        <taxon>Fungi</taxon>
        <taxon>Dikarya</taxon>
        <taxon>Ascomycota</taxon>
        <taxon>Pezizomycotina</taxon>
        <taxon>Dothideomycetes</taxon>
        <taxon>Pleosporomycetidae</taxon>
        <taxon>Pleosporales</taxon>
        <taxon>Pleosporales incertae sedis</taxon>
        <taxon>Massariosphaeria</taxon>
    </lineage>
</organism>
<evidence type="ECO:0000313" key="6">
    <source>
        <dbReference type="EMBL" id="KAF2877368.1"/>
    </source>
</evidence>
<evidence type="ECO:0000256" key="2">
    <source>
        <dbReference type="ARBA" id="ARBA00022741"/>
    </source>
</evidence>
<keyword evidence="1" id="KW-0808">Transferase</keyword>
<dbReference type="OrthoDB" id="1668230at2759"/>
<feature type="domain" description="Protein kinase" evidence="5">
    <location>
        <begin position="15"/>
        <end position="286"/>
    </location>
</feature>
<dbReference type="PANTHER" id="PTHR44329:SF288">
    <property type="entry name" value="MITOGEN-ACTIVATED PROTEIN KINASE KINASE KINASE 20"/>
    <property type="match status" value="1"/>
</dbReference>
<keyword evidence="2" id="KW-0547">Nucleotide-binding</keyword>
<dbReference type="Pfam" id="PF07714">
    <property type="entry name" value="PK_Tyr_Ser-Thr"/>
    <property type="match status" value="1"/>
</dbReference>
<dbReference type="GO" id="GO:0004674">
    <property type="term" value="F:protein serine/threonine kinase activity"/>
    <property type="evidence" value="ECO:0007669"/>
    <property type="project" value="TreeGrafter"/>
</dbReference>
<keyword evidence="7" id="KW-1185">Reference proteome</keyword>
<accession>A0A7C8IEI2</accession>
<dbReference type="InterPro" id="IPR011009">
    <property type="entry name" value="Kinase-like_dom_sf"/>
</dbReference>
<evidence type="ECO:0000259" key="5">
    <source>
        <dbReference type="PROSITE" id="PS50011"/>
    </source>
</evidence>
<gene>
    <name evidence="6" type="ORF">BDV95DRAFT_614555</name>
</gene>
<evidence type="ECO:0000256" key="1">
    <source>
        <dbReference type="ARBA" id="ARBA00022679"/>
    </source>
</evidence>
<dbReference type="InterPro" id="IPR051681">
    <property type="entry name" value="Ser/Thr_Kinases-Pseudokinases"/>
</dbReference>
<dbReference type="GO" id="GO:0005524">
    <property type="term" value="F:ATP binding"/>
    <property type="evidence" value="ECO:0007669"/>
    <property type="project" value="UniProtKB-KW"/>
</dbReference>
<comment type="caution">
    <text evidence="6">The sequence shown here is derived from an EMBL/GenBank/DDBJ whole genome shotgun (WGS) entry which is preliminary data.</text>
</comment>
<dbReference type="PANTHER" id="PTHR44329">
    <property type="entry name" value="SERINE/THREONINE-PROTEIN KINASE TNNI3K-RELATED"/>
    <property type="match status" value="1"/>
</dbReference>
<dbReference type="EMBL" id="JAADJZ010000002">
    <property type="protein sequence ID" value="KAF2877368.1"/>
    <property type="molecule type" value="Genomic_DNA"/>
</dbReference>
<dbReference type="CDD" id="cd00180">
    <property type="entry name" value="PKc"/>
    <property type="match status" value="1"/>
</dbReference>
<dbReference type="InterPro" id="IPR000719">
    <property type="entry name" value="Prot_kinase_dom"/>
</dbReference>
<evidence type="ECO:0000256" key="4">
    <source>
        <dbReference type="ARBA" id="ARBA00022840"/>
    </source>
</evidence>
<dbReference type="Gene3D" id="1.10.510.10">
    <property type="entry name" value="Transferase(Phosphotransferase) domain 1"/>
    <property type="match status" value="1"/>
</dbReference>
<dbReference type="PROSITE" id="PS50011">
    <property type="entry name" value="PROTEIN_KINASE_DOM"/>
    <property type="match status" value="1"/>
</dbReference>
<protein>
    <submittedName>
        <fullName evidence="6">Kinase-like domain-containing protein</fullName>
    </submittedName>
</protein>
<sequence length="286" mass="32425">MQTVMWTQTPPIDGRCSIDFVTAGASNYIALFDDDSVLKFPLVPPEETDVYPAKGLEYRRNVRKAAVEGLEVERQILQELGQHPRIIRFVRKHEDGLLLEYLPNGSVERYLRHVAPTPSLEQRLKWARQAAEGLAYIHGKNVIHCDFSVGNPVLDNNISIKLCDFQGRLLGPDGVVILNGRAAESAMSSMPRPDRNHCDRKTDMFAFGTALYFIVTGKPPFPDLDTVDDEDEVRRRFQCREFPSLEYHQGGNVVRKCWTGGYEFAAEIVLDLQKLERLGCARCQTE</sequence>
<dbReference type="SUPFAM" id="SSF56112">
    <property type="entry name" value="Protein kinase-like (PK-like)"/>
    <property type="match status" value="1"/>
</dbReference>